<geneLocation type="plasmid" evidence="7 9">
    <name>unnamedA</name>
</geneLocation>
<dbReference type="EMBL" id="CP098808">
    <property type="protein sequence ID" value="USJ26302.1"/>
    <property type="molecule type" value="Genomic_DNA"/>
</dbReference>
<dbReference type="SMART" id="SM00421">
    <property type="entry name" value="HTH_LUXR"/>
    <property type="match status" value="1"/>
</dbReference>
<keyword evidence="2" id="KW-0238">DNA-binding</keyword>
<dbReference type="SUPFAM" id="SSF46894">
    <property type="entry name" value="C-terminal effector domain of the bipartite response regulators"/>
    <property type="match status" value="1"/>
</dbReference>
<dbReference type="InterPro" id="IPR001789">
    <property type="entry name" value="Sig_transdc_resp-reg_receiver"/>
</dbReference>
<dbReference type="GO" id="GO:0006355">
    <property type="term" value="P:regulation of DNA-templated transcription"/>
    <property type="evidence" value="ECO:0007669"/>
    <property type="project" value="InterPro"/>
</dbReference>
<dbReference type="PROSITE" id="PS50110">
    <property type="entry name" value="RESPONSE_REGULATORY"/>
    <property type="match status" value="1"/>
</dbReference>
<keyword evidence="6" id="KW-0614">Plasmid</keyword>
<dbReference type="CDD" id="cd17535">
    <property type="entry name" value="REC_NarL-like"/>
    <property type="match status" value="1"/>
</dbReference>
<dbReference type="Gene3D" id="3.40.50.2300">
    <property type="match status" value="1"/>
</dbReference>
<evidence type="ECO:0000256" key="1">
    <source>
        <dbReference type="ARBA" id="ARBA00022553"/>
    </source>
</evidence>
<dbReference type="SUPFAM" id="SSF52172">
    <property type="entry name" value="CheY-like"/>
    <property type="match status" value="1"/>
</dbReference>
<organism evidence="6 8">
    <name type="scientific">Ensifer adhaerens</name>
    <name type="common">Sinorhizobium morelense</name>
    <dbReference type="NCBI Taxonomy" id="106592"/>
    <lineage>
        <taxon>Bacteria</taxon>
        <taxon>Pseudomonadati</taxon>
        <taxon>Pseudomonadota</taxon>
        <taxon>Alphaproteobacteria</taxon>
        <taxon>Hyphomicrobiales</taxon>
        <taxon>Rhizobiaceae</taxon>
        <taxon>Sinorhizobium/Ensifer group</taxon>
        <taxon>Ensifer</taxon>
    </lineage>
</organism>
<evidence type="ECO:0000259" key="5">
    <source>
        <dbReference type="PROSITE" id="PS50110"/>
    </source>
</evidence>
<dbReference type="PANTHER" id="PTHR43214:SF43">
    <property type="entry name" value="TWO-COMPONENT RESPONSE REGULATOR"/>
    <property type="match status" value="1"/>
</dbReference>
<dbReference type="InterPro" id="IPR036388">
    <property type="entry name" value="WH-like_DNA-bd_sf"/>
</dbReference>
<dbReference type="Proteomes" id="UP001214094">
    <property type="component" value="Plasmid unnamedA"/>
</dbReference>
<evidence type="ECO:0000256" key="3">
    <source>
        <dbReference type="PROSITE-ProRule" id="PRU00169"/>
    </source>
</evidence>
<dbReference type="Proteomes" id="UP001055460">
    <property type="component" value="Plasmid pA"/>
</dbReference>
<dbReference type="EMBL" id="CP121309">
    <property type="protein sequence ID" value="WFP93690.1"/>
    <property type="molecule type" value="Genomic_DNA"/>
</dbReference>
<evidence type="ECO:0000313" key="6">
    <source>
        <dbReference type="EMBL" id="USJ26302.1"/>
    </source>
</evidence>
<dbReference type="PROSITE" id="PS50043">
    <property type="entry name" value="HTH_LUXR_2"/>
    <property type="match status" value="1"/>
</dbReference>
<dbReference type="Pfam" id="PF00072">
    <property type="entry name" value="Response_reg"/>
    <property type="match status" value="1"/>
</dbReference>
<sequence length="227" mass="24674">MDSSGRHAANAAIALRAVVVDDHLIVLDGLRRLIETVPGWEVVATCERATDALQVLSERGADIVVADLRMPHMDGLEFIRRVRSAHRQQIAIVILTADIGDDQVAEAIRLGVNGIVLKEQAPDTLLDCMNVVASGKTYFQDQALKSAIERIRAQEAVETRGVDLLTQREIEVSRLAASGIRSKEIGARLGISPGTVKLHLHSIYSKLGISTRVELANLANRLPKSPL</sequence>
<dbReference type="InterPro" id="IPR000792">
    <property type="entry name" value="Tscrpt_reg_LuxR_C"/>
</dbReference>
<dbReference type="PANTHER" id="PTHR43214">
    <property type="entry name" value="TWO-COMPONENT RESPONSE REGULATOR"/>
    <property type="match status" value="1"/>
</dbReference>
<dbReference type="PRINTS" id="PR00038">
    <property type="entry name" value="HTHLUXR"/>
</dbReference>
<evidence type="ECO:0000313" key="7">
    <source>
        <dbReference type="EMBL" id="WFP93690.1"/>
    </source>
</evidence>
<feature type="modified residue" description="4-aspartylphosphate" evidence="3">
    <location>
        <position position="67"/>
    </location>
</feature>
<protein>
    <submittedName>
        <fullName evidence="6">Response regulator transcription factor</fullName>
    </submittedName>
</protein>
<evidence type="ECO:0000313" key="8">
    <source>
        <dbReference type="Proteomes" id="UP001055460"/>
    </source>
</evidence>
<evidence type="ECO:0000313" key="9">
    <source>
        <dbReference type="Proteomes" id="UP001214094"/>
    </source>
</evidence>
<dbReference type="InterPro" id="IPR058245">
    <property type="entry name" value="NreC/VraR/RcsB-like_REC"/>
</dbReference>
<accession>A0A9Q9DCS3</accession>
<dbReference type="PROSITE" id="PS00622">
    <property type="entry name" value="HTH_LUXR_1"/>
    <property type="match status" value="1"/>
</dbReference>
<reference evidence="6" key="1">
    <citation type="submission" date="2022-06" db="EMBL/GenBank/DDBJ databases">
        <title>Physiological and biochemical characterization and genomic elucidation of a strain of the genus Ensifer adhaerens M8 that combines arsenic oxidation and chromium reduction.</title>
        <authorList>
            <person name="Li X."/>
            <person name="Yu c."/>
        </authorList>
    </citation>
    <scope>NUCLEOTIDE SEQUENCE</scope>
    <source>
        <strain evidence="6">M8</strain>
        <plasmid evidence="6">pA</plasmid>
    </source>
</reference>
<dbReference type="CDD" id="cd06170">
    <property type="entry name" value="LuxR_C_like"/>
    <property type="match status" value="1"/>
</dbReference>
<dbReference type="SMART" id="SM00448">
    <property type="entry name" value="REC"/>
    <property type="match status" value="1"/>
</dbReference>
<dbReference type="Pfam" id="PF00196">
    <property type="entry name" value="GerE"/>
    <property type="match status" value="1"/>
</dbReference>
<feature type="domain" description="Response regulatory" evidence="5">
    <location>
        <begin position="16"/>
        <end position="133"/>
    </location>
</feature>
<dbReference type="GO" id="GO:0003677">
    <property type="term" value="F:DNA binding"/>
    <property type="evidence" value="ECO:0007669"/>
    <property type="project" value="UniProtKB-KW"/>
</dbReference>
<evidence type="ECO:0000259" key="4">
    <source>
        <dbReference type="PROSITE" id="PS50043"/>
    </source>
</evidence>
<dbReference type="InterPro" id="IPR011006">
    <property type="entry name" value="CheY-like_superfamily"/>
</dbReference>
<keyword evidence="9" id="KW-1185">Reference proteome</keyword>
<dbReference type="InterPro" id="IPR039420">
    <property type="entry name" value="WalR-like"/>
</dbReference>
<feature type="domain" description="HTH luxR-type" evidence="4">
    <location>
        <begin position="158"/>
        <end position="223"/>
    </location>
</feature>
<evidence type="ECO:0000256" key="2">
    <source>
        <dbReference type="ARBA" id="ARBA00023125"/>
    </source>
</evidence>
<reference evidence="7 9" key="2">
    <citation type="submission" date="2023-03" db="EMBL/GenBank/DDBJ databases">
        <title>Comparative genome and transcriptome analysis combination mining strategies for increasing vitamin B12 production of Ensifer adhaerens strain.</title>
        <authorList>
            <person name="Yongheng L."/>
        </authorList>
    </citation>
    <scope>NUCLEOTIDE SEQUENCE [LARGE SCALE GENOMIC DNA]</scope>
    <source>
        <strain evidence="7 9">Casida A-T305</strain>
        <plasmid evidence="7 9">unnamedA</plasmid>
    </source>
</reference>
<dbReference type="GO" id="GO:0000160">
    <property type="term" value="P:phosphorelay signal transduction system"/>
    <property type="evidence" value="ECO:0007669"/>
    <property type="project" value="InterPro"/>
</dbReference>
<gene>
    <name evidence="6" type="ORF">NE863_20255</name>
    <name evidence="7" type="ORF">P4B07_20850</name>
</gene>
<proteinExistence type="predicted"/>
<dbReference type="KEGG" id="eah:FA04_20570"/>
<dbReference type="InterPro" id="IPR016032">
    <property type="entry name" value="Sig_transdc_resp-reg_C-effctor"/>
</dbReference>
<dbReference type="RefSeq" id="WP_034789687.1">
    <property type="nucleotide sequence ID" value="NZ_CP015881.1"/>
</dbReference>
<keyword evidence="1 3" id="KW-0597">Phosphoprotein</keyword>
<dbReference type="Gene3D" id="1.10.10.10">
    <property type="entry name" value="Winged helix-like DNA-binding domain superfamily/Winged helix DNA-binding domain"/>
    <property type="match status" value="1"/>
</dbReference>
<geneLocation type="plasmid" evidence="6 8">
    <name>pA</name>
</geneLocation>
<name>A0A9Q9DCS3_ENSAD</name>
<dbReference type="AlphaFoldDB" id="A0A9Q9DCS3"/>
<dbReference type="GeneID" id="29520683"/>